<comment type="subcellular location">
    <subcellularLocation>
        <location evidence="6">Cell membrane</location>
        <topology evidence="6">Single-pass membrane protein</topology>
    </subcellularLocation>
</comment>
<dbReference type="SMART" id="SM00900">
    <property type="entry name" value="FMN_bind"/>
    <property type="match status" value="1"/>
</dbReference>
<keyword evidence="6" id="KW-1278">Translocase</keyword>
<evidence type="ECO:0000256" key="4">
    <source>
        <dbReference type="ARBA" id="ARBA00022643"/>
    </source>
</evidence>
<comment type="function">
    <text evidence="6">Part of a membrane-bound complex that couples electron transfer with translocation of ions across the membrane.</text>
</comment>
<dbReference type="InterPro" id="IPR007329">
    <property type="entry name" value="FMN-bd"/>
</dbReference>
<evidence type="ECO:0000256" key="2">
    <source>
        <dbReference type="ARBA" id="ARBA00022553"/>
    </source>
</evidence>
<evidence type="ECO:0000313" key="10">
    <source>
        <dbReference type="Proteomes" id="UP000712157"/>
    </source>
</evidence>
<accession>A0A949NFC8</accession>
<feature type="modified residue" description="FMN phosphoryl threonine" evidence="6">
    <location>
        <position position="183"/>
    </location>
</feature>
<dbReference type="NCBIfam" id="TIGR01947">
    <property type="entry name" value="rnfG"/>
    <property type="match status" value="1"/>
</dbReference>
<dbReference type="Pfam" id="PF04205">
    <property type="entry name" value="FMN_bind"/>
    <property type="match status" value="1"/>
</dbReference>
<keyword evidence="6" id="KW-1003">Cell membrane</keyword>
<dbReference type="GO" id="GO:0022900">
    <property type="term" value="P:electron transport chain"/>
    <property type="evidence" value="ECO:0007669"/>
    <property type="project" value="UniProtKB-UniRule"/>
</dbReference>
<dbReference type="PANTHER" id="PTHR36118:SF1">
    <property type="entry name" value="ION-TRANSLOCATING OXIDOREDUCTASE COMPLEX SUBUNIT G"/>
    <property type="match status" value="1"/>
</dbReference>
<keyword evidence="5 6" id="KW-0249">Electron transport</keyword>
<evidence type="ECO:0000256" key="5">
    <source>
        <dbReference type="ARBA" id="ARBA00022982"/>
    </source>
</evidence>
<dbReference type="GO" id="GO:0010181">
    <property type="term" value="F:FMN binding"/>
    <property type="evidence" value="ECO:0007669"/>
    <property type="project" value="InterPro"/>
</dbReference>
<keyword evidence="1 6" id="KW-0813">Transport</keyword>
<protein>
    <recommendedName>
        <fullName evidence="6">Ion-translocating oxidoreductase complex subunit G</fullName>
        <ecNumber evidence="6">7.-.-.-</ecNumber>
    </recommendedName>
    <alternativeName>
        <fullName evidence="6">Rnf electron transport complex subunit G</fullName>
    </alternativeName>
</protein>
<keyword evidence="3 6" id="KW-0285">Flavoprotein</keyword>
<keyword evidence="10" id="KW-1185">Reference proteome</keyword>
<dbReference type="InterPro" id="IPR010209">
    <property type="entry name" value="Ion_transpt_RnfG/RsxG"/>
</dbReference>
<dbReference type="RefSeq" id="WP_158347541.1">
    <property type="nucleotide sequence ID" value="NZ_JAHQCW010000031.1"/>
</dbReference>
<comment type="cofactor">
    <cofactor evidence="6">
        <name>FMN</name>
        <dbReference type="ChEBI" id="CHEBI:58210"/>
    </cofactor>
</comment>
<reference evidence="9" key="1">
    <citation type="submission" date="2021-06" db="EMBL/GenBank/DDBJ databases">
        <title>Description of novel taxa of the family Lachnospiraceae.</title>
        <authorList>
            <person name="Chaplin A.V."/>
            <person name="Sokolova S.R."/>
            <person name="Pikina A.P."/>
            <person name="Korzhanova M."/>
            <person name="Belova V."/>
            <person name="Korostin D."/>
            <person name="Efimov B.A."/>
        </authorList>
    </citation>
    <scope>NUCLEOTIDE SEQUENCE</scope>
    <source>
        <strain evidence="9">ASD5720</strain>
    </source>
</reference>
<comment type="subunit">
    <text evidence="6">The complex is composed of six subunits: RnfA, RnfB, RnfC, RnfD, RnfE and RnfG.</text>
</comment>
<evidence type="ECO:0000256" key="7">
    <source>
        <dbReference type="SAM" id="Phobius"/>
    </source>
</evidence>
<feature type="transmembrane region" description="Helical" evidence="7">
    <location>
        <begin position="9"/>
        <end position="26"/>
    </location>
</feature>
<comment type="caution">
    <text evidence="9">The sequence shown here is derived from an EMBL/GenBank/DDBJ whole genome shotgun (WGS) entry which is preliminary data.</text>
</comment>
<dbReference type="Proteomes" id="UP000712157">
    <property type="component" value="Unassembled WGS sequence"/>
</dbReference>
<comment type="similarity">
    <text evidence="6">Belongs to the RnfG family.</text>
</comment>
<sequence length="210" mass="22164">MNRIVKDTIILTVITLVAGVLLGLVYEVTKDPIAVQKELKKQEAYKTVFSDAEKFEEMSDTEEASAKALVDGGFNSADAEKASIVINETMKALDAGGNVLGYAMNITTSEGYGGDITFTLGIRNDGTVNGYEILSISETAGLGMKAKEDAFKQQFAGKKVDSFAYTKTGASADNEIDAISGATITTKAMTGAINAGLCWFQTLEGGGVNE</sequence>
<evidence type="ECO:0000313" key="9">
    <source>
        <dbReference type="EMBL" id="MBU9738256.1"/>
    </source>
</evidence>
<keyword evidence="6 7" id="KW-0472">Membrane</keyword>
<evidence type="ECO:0000259" key="8">
    <source>
        <dbReference type="SMART" id="SM00900"/>
    </source>
</evidence>
<keyword evidence="6 7" id="KW-1133">Transmembrane helix</keyword>
<feature type="domain" description="FMN-binding" evidence="8">
    <location>
        <begin position="111"/>
        <end position="200"/>
    </location>
</feature>
<gene>
    <name evidence="6" type="primary">rnfG</name>
    <name evidence="9" type="ORF">KTH89_17060</name>
</gene>
<dbReference type="PANTHER" id="PTHR36118">
    <property type="entry name" value="ION-TRANSLOCATING OXIDOREDUCTASE COMPLEX SUBUNIT G"/>
    <property type="match status" value="1"/>
</dbReference>
<keyword evidence="4 6" id="KW-0288">FMN</keyword>
<dbReference type="PIRSF" id="PIRSF006091">
    <property type="entry name" value="E_trnsport_RnfG"/>
    <property type="match status" value="1"/>
</dbReference>
<evidence type="ECO:0000256" key="6">
    <source>
        <dbReference type="HAMAP-Rule" id="MF_00479"/>
    </source>
</evidence>
<keyword evidence="2 6" id="KW-0597">Phosphoprotein</keyword>
<keyword evidence="6 7" id="KW-0812">Transmembrane</keyword>
<evidence type="ECO:0000256" key="3">
    <source>
        <dbReference type="ARBA" id="ARBA00022630"/>
    </source>
</evidence>
<dbReference type="EC" id="7.-.-.-" evidence="6"/>
<name>A0A949NFC8_9FIRM</name>
<dbReference type="GO" id="GO:0009055">
    <property type="term" value="F:electron transfer activity"/>
    <property type="evidence" value="ECO:0007669"/>
    <property type="project" value="InterPro"/>
</dbReference>
<evidence type="ECO:0000256" key="1">
    <source>
        <dbReference type="ARBA" id="ARBA00022448"/>
    </source>
</evidence>
<dbReference type="EMBL" id="JAHQCW010000031">
    <property type="protein sequence ID" value="MBU9738256.1"/>
    <property type="molecule type" value="Genomic_DNA"/>
</dbReference>
<organism evidence="9 10">
    <name type="scientific">Diplocloster agilis</name>
    <dbReference type="NCBI Taxonomy" id="2850323"/>
    <lineage>
        <taxon>Bacteria</taxon>
        <taxon>Bacillati</taxon>
        <taxon>Bacillota</taxon>
        <taxon>Clostridia</taxon>
        <taxon>Lachnospirales</taxon>
        <taxon>Lachnospiraceae</taxon>
        <taxon>Diplocloster</taxon>
    </lineage>
</organism>
<dbReference type="GO" id="GO:0005886">
    <property type="term" value="C:plasma membrane"/>
    <property type="evidence" value="ECO:0007669"/>
    <property type="project" value="UniProtKB-SubCell"/>
</dbReference>
<proteinExistence type="inferred from homology"/>
<dbReference type="HAMAP" id="MF_00479">
    <property type="entry name" value="RsxG_RnfG"/>
    <property type="match status" value="1"/>
</dbReference>
<dbReference type="AlphaFoldDB" id="A0A949NFC8"/>